<proteinExistence type="predicted"/>
<keyword evidence="1" id="KW-0472">Membrane</keyword>
<reference evidence="3" key="1">
    <citation type="journal article" date="2019" name="Int. J. Syst. Evol. Microbiol.">
        <title>The Global Catalogue of Microorganisms (GCM) 10K type strain sequencing project: providing services to taxonomists for standard genome sequencing and annotation.</title>
        <authorList>
            <consortium name="The Broad Institute Genomics Platform"/>
            <consortium name="The Broad Institute Genome Sequencing Center for Infectious Disease"/>
            <person name="Wu L."/>
            <person name="Ma J."/>
        </authorList>
    </citation>
    <scope>NUCLEOTIDE SEQUENCE [LARGE SCALE GENOMIC DNA]</scope>
    <source>
        <strain evidence="3">JCM 17975</strain>
    </source>
</reference>
<accession>A0ABP8Y2T6</accession>
<keyword evidence="3" id="KW-1185">Reference proteome</keyword>
<evidence type="ECO:0000313" key="2">
    <source>
        <dbReference type="EMBL" id="GAA4718873.1"/>
    </source>
</evidence>
<keyword evidence="1" id="KW-1133">Transmembrane helix</keyword>
<name>A0ABP8Y2T6_9MICO</name>
<feature type="transmembrane region" description="Helical" evidence="1">
    <location>
        <begin position="26"/>
        <end position="45"/>
    </location>
</feature>
<dbReference type="RefSeq" id="WP_253877710.1">
    <property type="nucleotide sequence ID" value="NZ_BAABHM010000030.1"/>
</dbReference>
<sequence length="55" mass="5293">MTENAPGPTAGKAAQGHPGPPRWAKMLAIGAVVAVIVIVAAMLLAGGGHGPGMHG</sequence>
<comment type="caution">
    <text evidence="2">The sequence shown here is derived from an EMBL/GenBank/DDBJ whole genome shotgun (WGS) entry which is preliminary data.</text>
</comment>
<evidence type="ECO:0000313" key="3">
    <source>
        <dbReference type="Proteomes" id="UP001500843"/>
    </source>
</evidence>
<keyword evidence="1" id="KW-0812">Transmembrane</keyword>
<dbReference type="Proteomes" id="UP001500843">
    <property type="component" value="Unassembled WGS sequence"/>
</dbReference>
<dbReference type="EMBL" id="BAABHM010000030">
    <property type="protein sequence ID" value="GAA4718873.1"/>
    <property type="molecule type" value="Genomic_DNA"/>
</dbReference>
<gene>
    <name evidence="2" type="ORF">GCM10023198_48170</name>
</gene>
<evidence type="ECO:0000256" key="1">
    <source>
        <dbReference type="SAM" id="Phobius"/>
    </source>
</evidence>
<organism evidence="2 3">
    <name type="scientific">Promicromonospora umidemergens</name>
    <dbReference type="NCBI Taxonomy" id="629679"/>
    <lineage>
        <taxon>Bacteria</taxon>
        <taxon>Bacillati</taxon>
        <taxon>Actinomycetota</taxon>
        <taxon>Actinomycetes</taxon>
        <taxon>Micrococcales</taxon>
        <taxon>Promicromonosporaceae</taxon>
        <taxon>Promicromonospora</taxon>
    </lineage>
</organism>
<protein>
    <submittedName>
        <fullName evidence="2">Uncharacterized protein</fullName>
    </submittedName>
</protein>